<evidence type="ECO:0000313" key="4">
    <source>
        <dbReference type="EMBL" id="CAD8085632.1"/>
    </source>
</evidence>
<protein>
    <recommendedName>
        <fullName evidence="2">Casein kinase I</fullName>
        <ecNumber evidence="1">2.7.11.1</ecNumber>
    </recommendedName>
</protein>
<evidence type="ECO:0000256" key="1">
    <source>
        <dbReference type="ARBA" id="ARBA00012513"/>
    </source>
</evidence>
<dbReference type="OMA" id="MPNYDYL"/>
<dbReference type="EMBL" id="CAJJDM010000077">
    <property type="protein sequence ID" value="CAD8085632.1"/>
    <property type="molecule type" value="Genomic_DNA"/>
</dbReference>
<dbReference type="FunFam" id="1.10.510.10:FF:001465">
    <property type="entry name" value="Uncharacterized protein"/>
    <property type="match status" value="1"/>
</dbReference>
<gene>
    <name evidence="4" type="ORF">PPRIM_AZ9-3.1.T0740234</name>
</gene>
<accession>A0A8S1N1V4</accession>
<evidence type="ECO:0000256" key="2">
    <source>
        <dbReference type="ARBA" id="ARBA00023860"/>
    </source>
</evidence>
<proteinExistence type="predicted"/>
<dbReference type="InterPro" id="IPR008271">
    <property type="entry name" value="Ser/Thr_kinase_AS"/>
</dbReference>
<dbReference type="GO" id="GO:0005524">
    <property type="term" value="F:ATP binding"/>
    <property type="evidence" value="ECO:0007669"/>
    <property type="project" value="InterPro"/>
</dbReference>
<dbReference type="EC" id="2.7.11.1" evidence="1"/>
<sequence length="361" mass="41474">MNSQVLEYRVLSNLGSGSGHQVMKVQHNSTAQILAMKIEKSPQLGQLESEVSILKQLKSIDGVPQLLDYGKTKDFRCYLITPILKRNLQEILKDNTMSINQILTIGLSILKILEQVHKKHILHLDIKPENIMISSSHIKVSLEEIAQPGFVQLIDFGLSQKVGQINSQNKVFVGSIRYASRQAHKGNQLYYKDDLESLLYVLVYLRNKNLPWQTTQKYQSQQMEIRKIGEVKDAVFNTMDLTQRFPQQFTAFKTYIDGLAKAEMPNYDYLKSLFRQMLSQEKYSPAQQHTASILTQSNSYKESNKIQISDQMIQLFQHLQKQDQLLNEEDLSDTETSIVLISDLVKTFNTQTPKSIVDIKF</sequence>
<evidence type="ECO:0000313" key="5">
    <source>
        <dbReference type="Proteomes" id="UP000688137"/>
    </source>
</evidence>
<dbReference type="GO" id="GO:0004674">
    <property type="term" value="F:protein serine/threonine kinase activity"/>
    <property type="evidence" value="ECO:0007669"/>
    <property type="project" value="UniProtKB-EC"/>
</dbReference>
<dbReference type="Proteomes" id="UP000688137">
    <property type="component" value="Unassembled WGS sequence"/>
</dbReference>
<dbReference type="AlphaFoldDB" id="A0A8S1N1V4"/>
<dbReference type="InterPro" id="IPR050235">
    <property type="entry name" value="CK1_Ser-Thr_kinase"/>
</dbReference>
<reference evidence="4" key="1">
    <citation type="submission" date="2021-01" db="EMBL/GenBank/DDBJ databases">
        <authorList>
            <consortium name="Genoscope - CEA"/>
            <person name="William W."/>
        </authorList>
    </citation>
    <scope>NUCLEOTIDE SEQUENCE</scope>
</reference>
<dbReference type="SMART" id="SM00220">
    <property type="entry name" value="S_TKc"/>
    <property type="match status" value="1"/>
</dbReference>
<dbReference type="InterPro" id="IPR000719">
    <property type="entry name" value="Prot_kinase_dom"/>
</dbReference>
<organism evidence="4 5">
    <name type="scientific">Paramecium primaurelia</name>
    <dbReference type="NCBI Taxonomy" id="5886"/>
    <lineage>
        <taxon>Eukaryota</taxon>
        <taxon>Sar</taxon>
        <taxon>Alveolata</taxon>
        <taxon>Ciliophora</taxon>
        <taxon>Intramacronucleata</taxon>
        <taxon>Oligohymenophorea</taxon>
        <taxon>Peniculida</taxon>
        <taxon>Parameciidae</taxon>
        <taxon>Paramecium</taxon>
    </lineage>
</organism>
<comment type="caution">
    <text evidence="4">The sequence shown here is derived from an EMBL/GenBank/DDBJ whole genome shotgun (WGS) entry which is preliminary data.</text>
</comment>
<dbReference type="PROSITE" id="PS50011">
    <property type="entry name" value="PROTEIN_KINASE_DOM"/>
    <property type="match status" value="1"/>
</dbReference>
<feature type="domain" description="Protein kinase" evidence="3">
    <location>
        <begin position="8"/>
        <end position="301"/>
    </location>
</feature>
<keyword evidence="5" id="KW-1185">Reference proteome</keyword>
<dbReference type="PANTHER" id="PTHR11909">
    <property type="entry name" value="CASEIN KINASE-RELATED"/>
    <property type="match status" value="1"/>
</dbReference>
<dbReference type="PROSITE" id="PS00108">
    <property type="entry name" value="PROTEIN_KINASE_ST"/>
    <property type="match status" value="1"/>
</dbReference>
<evidence type="ECO:0000259" key="3">
    <source>
        <dbReference type="PROSITE" id="PS50011"/>
    </source>
</evidence>
<dbReference type="Pfam" id="PF00069">
    <property type="entry name" value="Pkinase"/>
    <property type="match status" value="1"/>
</dbReference>
<name>A0A8S1N1V4_PARPR</name>